<evidence type="ECO:0000313" key="1">
    <source>
        <dbReference type="EMBL" id="ABV33082.1"/>
    </source>
</evidence>
<dbReference type="Proteomes" id="UP000002016">
    <property type="component" value="Chromosome"/>
</dbReference>
<dbReference type="STRING" id="416591.Tlet_0515"/>
<dbReference type="InterPro" id="IPR032547">
    <property type="entry name" value="DUF4941"/>
</dbReference>
<dbReference type="RefSeq" id="WP_012002563.1">
    <property type="nucleotide sequence ID" value="NC_009828.1"/>
</dbReference>
<keyword evidence="2" id="KW-1185">Reference proteome</keyword>
<reference evidence="1 2" key="1">
    <citation type="submission" date="2007-08" db="EMBL/GenBank/DDBJ databases">
        <title>Complete sequence of Thermotoga lettingae TMO.</title>
        <authorList>
            <consortium name="US DOE Joint Genome Institute"/>
            <person name="Copeland A."/>
            <person name="Lucas S."/>
            <person name="Lapidus A."/>
            <person name="Barry K."/>
            <person name="Glavina del Rio T."/>
            <person name="Dalin E."/>
            <person name="Tice H."/>
            <person name="Pitluck S."/>
            <person name="Foster B."/>
            <person name="Bruce D."/>
            <person name="Schmutz J."/>
            <person name="Larimer F."/>
            <person name="Land M."/>
            <person name="Hauser L."/>
            <person name="Kyrpides N."/>
            <person name="Mikhailova N."/>
            <person name="Nelson K."/>
            <person name="Gogarten J.P."/>
            <person name="Noll K."/>
            <person name="Richardson P."/>
        </authorList>
    </citation>
    <scope>NUCLEOTIDE SEQUENCE [LARGE SCALE GENOMIC DNA]</scope>
    <source>
        <strain evidence="2">ATCC BAA-301 / DSM 14385 / NBRC 107922 / TMO</strain>
    </source>
</reference>
<name>A8F4J8_PSELT</name>
<gene>
    <name evidence="1" type="ordered locus">Tlet_0515</name>
</gene>
<dbReference type="HOGENOM" id="CLU_905749_0_0_0"/>
<organism evidence="1 2">
    <name type="scientific">Pseudothermotoga lettingae (strain ATCC BAA-301 / DSM 14385 / NBRC 107922 / TMO)</name>
    <name type="common">Thermotoga lettingae</name>
    <dbReference type="NCBI Taxonomy" id="416591"/>
    <lineage>
        <taxon>Bacteria</taxon>
        <taxon>Thermotogati</taxon>
        <taxon>Thermotogota</taxon>
        <taxon>Thermotogae</taxon>
        <taxon>Thermotogales</taxon>
        <taxon>Thermotogaceae</taxon>
        <taxon>Pseudothermotoga</taxon>
    </lineage>
</organism>
<evidence type="ECO:0000313" key="2">
    <source>
        <dbReference type="Proteomes" id="UP000002016"/>
    </source>
</evidence>
<dbReference type="EMBL" id="CP000812">
    <property type="protein sequence ID" value="ABV33082.1"/>
    <property type="molecule type" value="Genomic_DNA"/>
</dbReference>
<dbReference type="OrthoDB" id="46157at2"/>
<sequence precursor="true">MRKLSFFLAFIAFSLCFSIEIYVGTNMIYSSPAENFTVDWNTFATIWENYCKLMGLEEPATGEIGDFSYFVWKGHTAGFSRQASTFFIDGVAKKSDKIPLKDTLDTFDIPAMIENNRLILPQMIVEDMKFDENMIEVVYKGRNELIFSEHDGQITVSSVNYVSYRGLLYKPGQMIAAFDTPQRKIDQLIELKGLIRVILYSKELIPGNVVLIPFFSEHKVDQNGILLFYAEGDGRIIIRPYSPDFEGSDWAVYAQTKEIAEKIANHFGLKIEICPIYDIPVGKIGMILLLDNQDIEQVRKFVEEMLE</sequence>
<dbReference type="Pfam" id="PF16299">
    <property type="entry name" value="DUF4941"/>
    <property type="match status" value="1"/>
</dbReference>
<reference evidence="1 2" key="2">
    <citation type="journal article" date="2009" name="Proc. Natl. Acad. Sci. U.S.A.">
        <title>On the chimeric nature, thermophilic origin, and phylogenetic placement of the Thermotogales.</title>
        <authorList>
            <person name="Zhaxybayeva O."/>
            <person name="Swithers K.S."/>
            <person name="Lapierre P."/>
            <person name="Fournier G.P."/>
            <person name="Bickhart D.M."/>
            <person name="DeBoy R.T."/>
            <person name="Nelson K.E."/>
            <person name="Nesbo C.L."/>
            <person name="Doolittle W.F."/>
            <person name="Gogarten J.P."/>
            <person name="Noll K.M."/>
        </authorList>
    </citation>
    <scope>NUCLEOTIDE SEQUENCE [LARGE SCALE GENOMIC DNA]</scope>
    <source>
        <strain evidence="2">ATCC BAA-301 / DSM 14385 / NBRC 107922 / TMO</strain>
    </source>
</reference>
<dbReference type="AlphaFoldDB" id="A8F4J8"/>
<proteinExistence type="predicted"/>
<accession>A8F4J8</accession>
<dbReference type="KEGG" id="tle:Tlet_0515"/>
<protein>
    <submittedName>
        <fullName evidence="1">Uncharacterized protein</fullName>
    </submittedName>
</protein>